<dbReference type="EMBL" id="RSCM01000025">
    <property type="protein sequence ID" value="RUS92668.1"/>
    <property type="molecule type" value="Genomic_DNA"/>
</dbReference>
<proteinExistence type="inferred from homology"/>
<evidence type="ECO:0000313" key="4">
    <source>
        <dbReference type="EMBL" id="RUS92668.1"/>
    </source>
</evidence>
<reference evidence="4 5" key="1">
    <citation type="journal article" date="2019" name="Genome Biol. Evol.">
        <title>Day and night: Metabolic profiles and evolutionary relationships of six axenic non-marine cyanobacteria.</title>
        <authorList>
            <person name="Will S.E."/>
            <person name="Henke P."/>
            <person name="Boedeker C."/>
            <person name="Huang S."/>
            <person name="Brinkmann H."/>
            <person name="Rohde M."/>
            <person name="Jarek M."/>
            <person name="Friedl T."/>
            <person name="Seufert S."/>
            <person name="Schumacher M."/>
            <person name="Overmann J."/>
            <person name="Neumann-Schaal M."/>
            <person name="Petersen J."/>
        </authorList>
    </citation>
    <scope>NUCLEOTIDE SEQUENCE [LARGE SCALE GENOMIC DNA]</scope>
    <source>
        <strain evidence="4 5">SAG 1403-4b</strain>
    </source>
</reference>
<dbReference type="Gene3D" id="3.40.50.720">
    <property type="entry name" value="NAD(P)-binding Rossmann-like Domain"/>
    <property type="match status" value="1"/>
</dbReference>
<dbReference type="OrthoDB" id="9793283at2"/>
<evidence type="ECO:0000256" key="1">
    <source>
        <dbReference type="ARBA" id="ARBA00006484"/>
    </source>
</evidence>
<keyword evidence="2" id="KW-0560">Oxidoreductase</keyword>
<dbReference type="RefSeq" id="WP_127056719.1">
    <property type="nucleotide sequence ID" value="NZ_RSCM01000025.1"/>
</dbReference>
<dbReference type="GO" id="GO:0016491">
    <property type="term" value="F:oxidoreductase activity"/>
    <property type="evidence" value="ECO:0007669"/>
    <property type="project" value="UniProtKB-KW"/>
</dbReference>
<evidence type="ECO:0000313" key="5">
    <source>
        <dbReference type="Proteomes" id="UP000276103"/>
    </source>
</evidence>
<dbReference type="PANTHER" id="PTHR44196">
    <property type="entry name" value="DEHYDROGENASE/REDUCTASE SDR FAMILY MEMBER 7B"/>
    <property type="match status" value="1"/>
</dbReference>
<dbReference type="AlphaFoldDB" id="A0A433UFS6"/>
<organism evidence="4 5">
    <name type="scientific">Trichormus variabilis SAG 1403-4b</name>
    <dbReference type="NCBI Taxonomy" id="447716"/>
    <lineage>
        <taxon>Bacteria</taxon>
        <taxon>Bacillati</taxon>
        <taxon>Cyanobacteriota</taxon>
        <taxon>Cyanophyceae</taxon>
        <taxon>Nostocales</taxon>
        <taxon>Nostocaceae</taxon>
        <taxon>Trichormus</taxon>
    </lineage>
</organism>
<dbReference type="PRINTS" id="PR00080">
    <property type="entry name" value="SDRFAMILY"/>
</dbReference>
<name>A0A433UFS6_ANAVA</name>
<keyword evidence="5" id="KW-1185">Reference proteome</keyword>
<dbReference type="Proteomes" id="UP000276103">
    <property type="component" value="Unassembled WGS sequence"/>
</dbReference>
<comment type="caution">
    <text evidence="4">The sequence shown here is derived from an EMBL/GenBank/DDBJ whole genome shotgun (WGS) entry which is preliminary data.</text>
</comment>
<dbReference type="PRINTS" id="PR00081">
    <property type="entry name" value="GDHRDH"/>
</dbReference>
<comment type="similarity">
    <text evidence="1 3">Belongs to the short-chain dehydrogenases/reductases (SDR) family.</text>
</comment>
<sequence>MQLTGNTVLITGGASGIGLALARKFLCTNNKVIIINRNQQKLASVKAALPDITIEQADITDVQTLEHITQKYSQINILINNAGIQYNYDFTDRKISPDLIDRELRTNLIAPLQLILLMIPHLLIKQSAAIINVTSGLALVPKQSAPIYCSSKAGLHIASKALRWQLEGTSIKVFEIIAPLVDTPMTQGRGKGKIQPDTLVEEFWRNFSRDQYEMLIGKSKLLYLLQRFLPQVAEKIIRSGL</sequence>
<protein>
    <submittedName>
        <fullName evidence="4">Oxidoreductase</fullName>
    </submittedName>
</protein>
<gene>
    <name evidence="4" type="ORF">DSM107003_49400</name>
</gene>
<evidence type="ECO:0000256" key="3">
    <source>
        <dbReference type="RuleBase" id="RU000363"/>
    </source>
</evidence>
<dbReference type="GO" id="GO:0016020">
    <property type="term" value="C:membrane"/>
    <property type="evidence" value="ECO:0007669"/>
    <property type="project" value="TreeGrafter"/>
</dbReference>
<dbReference type="PANTHER" id="PTHR44196:SF1">
    <property type="entry name" value="DEHYDROGENASE_REDUCTASE SDR FAMILY MEMBER 7B"/>
    <property type="match status" value="1"/>
</dbReference>
<dbReference type="InterPro" id="IPR002347">
    <property type="entry name" value="SDR_fam"/>
</dbReference>
<dbReference type="Pfam" id="PF00106">
    <property type="entry name" value="adh_short"/>
    <property type="match status" value="1"/>
</dbReference>
<dbReference type="InterPro" id="IPR036291">
    <property type="entry name" value="NAD(P)-bd_dom_sf"/>
</dbReference>
<evidence type="ECO:0000256" key="2">
    <source>
        <dbReference type="ARBA" id="ARBA00023002"/>
    </source>
</evidence>
<dbReference type="SUPFAM" id="SSF51735">
    <property type="entry name" value="NAD(P)-binding Rossmann-fold domains"/>
    <property type="match status" value="1"/>
</dbReference>
<accession>A0A433UFS6</accession>